<comment type="similarity">
    <text evidence="3">Belongs to the sorting nexin family.</text>
</comment>
<reference evidence="13 15" key="2">
    <citation type="journal article" date="2013" name="Nature">
        <title>Insights into bilaterian evolution from three spiralian genomes.</title>
        <authorList>
            <person name="Simakov O."/>
            <person name="Marletaz F."/>
            <person name="Cho S.J."/>
            <person name="Edsinger-Gonzales E."/>
            <person name="Havlak P."/>
            <person name="Hellsten U."/>
            <person name="Kuo D.H."/>
            <person name="Larsson T."/>
            <person name="Lv J."/>
            <person name="Arendt D."/>
            <person name="Savage R."/>
            <person name="Osoegawa K."/>
            <person name="de Jong P."/>
            <person name="Grimwood J."/>
            <person name="Chapman J.A."/>
            <person name="Shapiro H."/>
            <person name="Aerts A."/>
            <person name="Otillar R.P."/>
            <person name="Terry A.Y."/>
            <person name="Boore J.L."/>
            <person name="Grigoriev I.V."/>
            <person name="Lindberg D.R."/>
            <person name="Seaver E.C."/>
            <person name="Weisblat D.A."/>
            <person name="Putnam N.H."/>
            <person name="Rokhsar D.S."/>
        </authorList>
    </citation>
    <scope>NUCLEOTIDE SEQUENCE</scope>
    <source>
        <strain evidence="13 15">I ESC-2004</strain>
    </source>
</reference>
<gene>
    <name evidence="13" type="ORF">CAPTEDRAFT_150546</name>
</gene>
<dbReference type="AlphaFoldDB" id="R7VHJ1"/>
<dbReference type="FunFam" id="2.30.29.30:FF:000145">
    <property type="entry name" value="Sorting nexin-17 isoform1"/>
    <property type="match status" value="1"/>
</dbReference>
<dbReference type="Pfam" id="PF21273">
    <property type="entry name" value="SNX17-27-31_F1_FERM"/>
    <property type="match status" value="1"/>
</dbReference>
<dbReference type="CDD" id="cd06885">
    <property type="entry name" value="PX_SNX17_31"/>
    <property type="match status" value="1"/>
</dbReference>
<evidence type="ECO:0000259" key="12">
    <source>
        <dbReference type="PROSITE" id="PS50195"/>
    </source>
</evidence>
<feature type="domain" description="PX" evidence="12">
    <location>
        <begin position="1"/>
        <end position="108"/>
    </location>
</feature>
<dbReference type="FunCoup" id="R7VHJ1">
    <property type="interactions" value="642"/>
</dbReference>
<evidence type="ECO:0000256" key="8">
    <source>
        <dbReference type="ARBA" id="ARBA00023121"/>
    </source>
</evidence>
<dbReference type="Proteomes" id="UP000014760">
    <property type="component" value="Unassembled WGS sequence"/>
</dbReference>
<dbReference type="Gene3D" id="3.30.1520.10">
    <property type="entry name" value="Phox-like domain"/>
    <property type="match status" value="1"/>
</dbReference>
<evidence type="ECO:0000256" key="3">
    <source>
        <dbReference type="ARBA" id="ARBA00010883"/>
    </source>
</evidence>
<dbReference type="FunFam" id="3.30.1520.10:FF:000008">
    <property type="entry name" value="Sorting nexin-17 isoform1"/>
    <property type="match status" value="1"/>
</dbReference>
<keyword evidence="5" id="KW-0963">Cytoplasm</keyword>
<dbReference type="Pfam" id="PF00787">
    <property type="entry name" value="PX"/>
    <property type="match status" value="1"/>
</dbReference>
<dbReference type="CDD" id="cd16121">
    <property type="entry name" value="FERM_F1_SNX17"/>
    <property type="match status" value="1"/>
</dbReference>
<keyword evidence="4" id="KW-0813">Transport</keyword>
<dbReference type="EMBL" id="KB292008">
    <property type="protein sequence ID" value="ELU18303.1"/>
    <property type="molecule type" value="Genomic_DNA"/>
</dbReference>
<dbReference type="Gene3D" id="1.20.80.60">
    <property type="match status" value="1"/>
</dbReference>
<dbReference type="InterPro" id="IPR037836">
    <property type="entry name" value="SNX17_FERM-like_dom"/>
</dbReference>
<keyword evidence="15" id="KW-1185">Reference proteome</keyword>
<dbReference type="GO" id="GO:0030659">
    <property type="term" value="C:cytoplasmic vesicle membrane"/>
    <property type="evidence" value="ECO:0007669"/>
    <property type="project" value="UniProtKB-SubCell"/>
</dbReference>
<dbReference type="PROSITE" id="PS50195">
    <property type="entry name" value="PX"/>
    <property type="match status" value="1"/>
</dbReference>
<dbReference type="InterPro" id="IPR011993">
    <property type="entry name" value="PH-like_dom_sf"/>
</dbReference>
<dbReference type="GO" id="GO:0035091">
    <property type="term" value="F:phosphatidylinositol binding"/>
    <property type="evidence" value="ECO:0007669"/>
    <property type="project" value="InterPro"/>
</dbReference>
<evidence type="ECO:0000313" key="15">
    <source>
        <dbReference type="Proteomes" id="UP000014760"/>
    </source>
</evidence>
<evidence type="ECO:0000256" key="2">
    <source>
        <dbReference type="ARBA" id="ARBA00004412"/>
    </source>
</evidence>
<dbReference type="SUPFAM" id="SSF64268">
    <property type="entry name" value="PX domain"/>
    <property type="match status" value="1"/>
</dbReference>
<proteinExistence type="inferred from homology"/>
<dbReference type="GO" id="GO:0006886">
    <property type="term" value="P:intracellular protein transport"/>
    <property type="evidence" value="ECO:0007669"/>
    <property type="project" value="TreeGrafter"/>
</dbReference>
<evidence type="ECO:0000256" key="11">
    <source>
        <dbReference type="SAM" id="MobiDB-lite"/>
    </source>
</evidence>
<evidence type="ECO:0000256" key="7">
    <source>
        <dbReference type="ARBA" id="ARBA00022927"/>
    </source>
</evidence>
<reference evidence="14" key="3">
    <citation type="submission" date="2015-06" db="UniProtKB">
        <authorList>
            <consortium name="EnsemblMetazoa"/>
        </authorList>
    </citation>
    <scope>IDENTIFICATION</scope>
</reference>
<dbReference type="InterPro" id="IPR048767">
    <property type="entry name" value="SNX17-31_FERM_F2"/>
</dbReference>
<dbReference type="EnsemblMetazoa" id="CapteT150546">
    <property type="protein sequence ID" value="CapteP150546"/>
    <property type="gene ID" value="CapteG150546"/>
</dbReference>
<dbReference type="SMART" id="SM00312">
    <property type="entry name" value="PX"/>
    <property type="match status" value="1"/>
</dbReference>
<reference evidence="15" key="1">
    <citation type="submission" date="2012-12" db="EMBL/GenBank/DDBJ databases">
        <authorList>
            <person name="Hellsten U."/>
            <person name="Grimwood J."/>
            <person name="Chapman J.A."/>
            <person name="Shapiro H."/>
            <person name="Aerts A."/>
            <person name="Otillar R.P."/>
            <person name="Terry A.Y."/>
            <person name="Boore J.L."/>
            <person name="Simakov O."/>
            <person name="Marletaz F."/>
            <person name="Cho S.-J."/>
            <person name="Edsinger-Gonzales E."/>
            <person name="Havlak P."/>
            <person name="Kuo D.-H."/>
            <person name="Larsson T."/>
            <person name="Lv J."/>
            <person name="Arendt D."/>
            <person name="Savage R."/>
            <person name="Osoegawa K."/>
            <person name="de Jong P."/>
            <person name="Lindberg D.R."/>
            <person name="Seaver E.C."/>
            <person name="Weisblat D.A."/>
            <person name="Putnam N.H."/>
            <person name="Grigoriev I.V."/>
            <person name="Rokhsar D.S."/>
        </authorList>
    </citation>
    <scope>NUCLEOTIDE SEQUENCE</scope>
    <source>
        <strain evidence="15">I ESC-2004</strain>
    </source>
</reference>
<dbReference type="InterPro" id="IPR036871">
    <property type="entry name" value="PX_dom_sf"/>
</dbReference>
<keyword evidence="8" id="KW-0446">Lipid-binding</keyword>
<keyword evidence="10" id="KW-0968">Cytoplasmic vesicle</keyword>
<dbReference type="GO" id="GO:0032456">
    <property type="term" value="P:endocytic recycling"/>
    <property type="evidence" value="ECO:0007669"/>
    <property type="project" value="TreeGrafter"/>
</dbReference>
<evidence type="ECO:0000256" key="5">
    <source>
        <dbReference type="ARBA" id="ARBA00022490"/>
    </source>
</evidence>
<dbReference type="Pfam" id="PF21271">
    <property type="entry name" value="SNX17-31_F2_FERM"/>
    <property type="match status" value="1"/>
</dbReference>
<dbReference type="CDD" id="cd13337">
    <property type="entry name" value="FERM-like_C_SNX17"/>
    <property type="match status" value="1"/>
</dbReference>
<dbReference type="OMA" id="RRHCVGV"/>
<dbReference type="InterPro" id="IPR028666">
    <property type="entry name" value="SNX17_FERM_N"/>
</dbReference>
<dbReference type="InterPro" id="IPR040842">
    <property type="entry name" value="SNX17/31_FERM"/>
</dbReference>
<comment type="subcellular location">
    <subcellularLocation>
        <location evidence="1">Cytoplasmic vesicle membrane</location>
        <topology evidence="1">Peripheral membrane protein</topology>
        <orientation evidence="1">Cytoplasmic side</orientation>
    </subcellularLocation>
    <subcellularLocation>
        <location evidence="2">Early endosome</location>
    </subcellularLocation>
</comment>
<feature type="compositionally biased region" description="Basic and acidic residues" evidence="11">
    <location>
        <begin position="448"/>
        <end position="463"/>
    </location>
</feature>
<dbReference type="STRING" id="283909.R7VHJ1"/>
<dbReference type="PANTHER" id="PTHR12431:SF14">
    <property type="entry name" value="LD15323P"/>
    <property type="match status" value="1"/>
</dbReference>
<keyword evidence="7" id="KW-0653">Protein transport</keyword>
<dbReference type="GO" id="GO:0005769">
    <property type="term" value="C:early endosome"/>
    <property type="evidence" value="ECO:0007669"/>
    <property type="project" value="UniProtKB-SubCell"/>
</dbReference>
<dbReference type="InterPro" id="IPR001683">
    <property type="entry name" value="PX_dom"/>
</dbReference>
<evidence type="ECO:0000256" key="9">
    <source>
        <dbReference type="ARBA" id="ARBA00023136"/>
    </source>
</evidence>
<keyword evidence="6" id="KW-0967">Endosome</keyword>
<dbReference type="PANTHER" id="PTHR12431">
    <property type="entry name" value="SORTING NEXIN 17 AND 27"/>
    <property type="match status" value="1"/>
</dbReference>
<evidence type="ECO:0000313" key="13">
    <source>
        <dbReference type="EMBL" id="ELU18303.1"/>
    </source>
</evidence>
<feature type="compositionally biased region" description="Pro residues" evidence="11">
    <location>
        <begin position="429"/>
        <end position="447"/>
    </location>
</feature>
<dbReference type="EMBL" id="AMQN01016383">
    <property type="status" value="NOT_ANNOTATED_CDS"/>
    <property type="molecule type" value="Genomic_DNA"/>
</dbReference>
<name>R7VHJ1_CAPTE</name>
<keyword evidence="9" id="KW-0472">Membrane</keyword>
<sequence length="484" mass="55126">MHFSIPDTSECTDPTGSNYTVFNIHINGVYHCSVRYKQFHNFHEQLKREFTGTQFPPFPPKKLLALNSAQLEERRAALERYLQTVSQSPNIASSDLFNGFLLSAQQESQREDAEDVVLDVYLMNGHRISISILSTDQTDDVLETVASQIELMDDFVYYFGLFLIRKESGSENTIVRKLQEFESPFISLKAANRSATHRIVLRKSFWDPSFEDDLMGDRIAMNLLYVQAVSDLERGWVWAPKDQQRQLNTLQQRGSKKEYLELARTLKYYGFTQFKPCFTDYPHADCRVIVSAGNKELNFRIQMSHDEVKEVTFRVTRMRCWRISSVISDQNGDMSNGDATLPSNLELAFEYLVAKDTLKWITVHSDQAILMSMCLQGMVDELILKKSGKKIKRPQDRNRASRKNGKEASSVPFPYLPSSNSEPDTPTSFLPPKPLLSPASLPSPSPRDPVKKISDRLSGKSSERGQGLTQNDMFLETGIGDDDL</sequence>
<dbReference type="InterPro" id="IPR048763">
    <property type="entry name" value="SNX17-31_FERM_F1"/>
</dbReference>
<protein>
    <recommendedName>
        <fullName evidence="12">PX domain-containing protein</fullName>
    </recommendedName>
</protein>
<dbReference type="Gene3D" id="3.10.20.90">
    <property type="entry name" value="Phosphatidylinositol 3-kinase Catalytic Subunit, Chain A, domain 1"/>
    <property type="match status" value="1"/>
</dbReference>
<accession>R7VHJ1</accession>
<evidence type="ECO:0000256" key="1">
    <source>
        <dbReference type="ARBA" id="ARBA00004180"/>
    </source>
</evidence>
<evidence type="ECO:0000256" key="6">
    <source>
        <dbReference type="ARBA" id="ARBA00022753"/>
    </source>
</evidence>
<dbReference type="FunFam" id="1.20.80.60:FF:000001">
    <property type="entry name" value="Sorting nexin-17 isoform1"/>
    <property type="match status" value="1"/>
</dbReference>
<dbReference type="Pfam" id="PF18116">
    <property type="entry name" value="SNX17_FERM_C"/>
    <property type="match status" value="1"/>
</dbReference>
<organism evidence="13">
    <name type="scientific">Capitella teleta</name>
    <name type="common">Polychaete worm</name>
    <dbReference type="NCBI Taxonomy" id="283909"/>
    <lineage>
        <taxon>Eukaryota</taxon>
        <taxon>Metazoa</taxon>
        <taxon>Spiralia</taxon>
        <taxon>Lophotrochozoa</taxon>
        <taxon>Annelida</taxon>
        <taxon>Polychaeta</taxon>
        <taxon>Sedentaria</taxon>
        <taxon>Scolecida</taxon>
        <taxon>Capitellidae</taxon>
        <taxon>Capitella</taxon>
    </lineage>
</organism>
<dbReference type="HOGENOM" id="CLU_041342_0_0_1"/>
<evidence type="ECO:0000256" key="10">
    <source>
        <dbReference type="ARBA" id="ARBA00023329"/>
    </source>
</evidence>
<evidence type="ECO:0000256" key="4">
    <source>
        <dbReference type="ARBA" id="ARBA00022448"/>
    </source>
</evidence>
<dbReference type="OrthoDB" id="5772781at2759"/>
<feature type="region of interest" description="Disordered" evidence="11">
    <location>
        <begin position="388"/>
        <end position="484"/>
    </location>
</feature>
<dbReference type="Gene3D" id="2.30.29.30">
    <property type="entry name" value="Pleckstrin-homology domain (PH domain)/Phosphotyrosine-binding domain (PTB)"/>
    <property type="match status" value="1"/>
</dbReference>
<evidence type="ECO:0000313" key="14">
    <source>
        <dbReference type="EnsemblMetazoa" id="CapteP150546"/>
    </source>
</evidence>